<dbReference type="InterPro" id="IPR000601">
    <property type="entry name" value="PKD_dom"/>
</dbReference>
<feature type="signal peptide" evidence="2">
    <location>
        <begin position="1"/>
        <end position="23"/>
    </location>
</feature>
<proteinExistence type="predicted"/>
<feature type="chain" id="PRO_5026718940" description="PKD domain-containing protein" evidence="2">
    <location>
        <begin position="24"/>
        <end position="325"/>
    </location>
</feature>
<feature type="region of interest" description="Disordered" evidence="1">
    <location>
        <begin position="24"/>
        <end position="65"/>
    </location>
</feature>
<keyword evidence="5" id="KW-1185">Reference proteome</keyword>
<name>A0A6M5UD11_9MICO</name>
<sequence length="325" mass="34114">MRRTVLAALATIAILFTASQAFAAGETTRSRTDDSPPTNSVPPASPAPEAPAGFGNRAQAAGQSVTVDAEVATAGGGTYETGGSAGGPATERYYRAAQTTCSVFNGLDDPTSDLSGRCADWERLIAEGLECDQSSYYLGALYRQTREIGTDGTPGEWSAAGDPVAEHSCITPADLADEAARALATLTITPSPVIVQPPDGWTLVNVPTITYTEPGEQVLDTTLLGIPVQIRATPRTYTWDYGDGTTPLATTDPGAAYPHHTVAHTYDQPADQVQISLTTTWSGQFRITGTPNWTDVTGTATTTSTADPLRVYEARSRLVTDDLPG</sequence>
<dbReference type="AlphaFoldDB" id="A0A6M5UD11"/>
<evidence type="ECO:0000313" key="4">
    <source>
        <dbReference type="EMBL" id="QJW35502.1"/>
    </source>
</evidence>
<dbReference type="EMBL" id="CP052757">
    <property type="protein sequence ID" value="QJW35502.1"/>
    <property type="molecule type" value="Genomic_DNA"/>
</dbReference>
<dbReference type="RefSeq" id="WP_154797668.1">
    <property type="nucleotide sequence ID" value="NZ_CP052757.1"/>
</dbReference>
<dbReference type="KEGG" id="cprt:FIC82_004085"/>
<evidence type="ECO:0000313" key="5">
    <source>
        <dbReference type="Proteomes" id="UP000451354"/>
    </source>
</evidence>
<feature type="compositionally biased region" description="Pro residues" evidence="1">
    <location>
        <begin position="39"/>
        <end position="49"/>
    </location>
</feature>
<dbReference type="OrthoDB" id="5192284at2"/>
<gene>
    <name evidence="4" type="ORF">FIC82_004085</name>
</gene>
<evidence type="ECO:0000256" key="2">
    <source>
        <dbReference type="SAM" id="SignalP"/>
    </source>
</evidence>
<accession>A0A6M5UD11</accession>
<keyword evidence="2" id="KW-0732">Signal</keyword>
<reference evidence="4 5" key="1">
    <citation type="journal article" date="2022" name="Int. J. Syst. Evol. Microbiol.">
        <title>Cellulosimicrobium protaetiae sp. nov., isolated from the gut of the larva of Protaetia brevitarsis seulensis.</title>
        <authorList>
            <person name="Le Han H."/>
            <person name="Nguyen T.T.H."/>
            <person name="Li Z."/>
            <person name="Shin N.R."/>
            <person name="Kim S.G."/>
        </authorList>
    </citation>
    <scope>NUCLEOTIDE SEQUENCE [LARGE SCALE GENOMIC DNA]</scope>
    <source>
        <strain evidence="4 5">BI34</strain>
    </source>
</reference>
<evidence type="ECO:0000256" key="1">
    <source>
        <dbReference type="SAM" id="MobiDB-lite"/>
    </source>
</evidence>
<evidence type="ECO:0000259" key="3">
    <source>
        <dbReference type="PROSITE" id="PS50093"/>
    </source>
</evidence>
<dbReference type="Proteomes" id="UP000451354">
    <property type="component" value="Chromosome"/>
</dbReference>
<protein>
    <recommendedName>
        <fullName evidence="3">PKD domain-containing protein</fullName>
    </recommendedName>
</protein>
<organism evidence="4 5">
    <name type="scientific">Cellulosimicrobium protaetiae</name>
    <dbReference type="NCBI Taxonomy" id="2587808"/>
    <lineage>
        <taxon>Bacteria</taxon>
        <taxon>Bacillati</taxon>
        <taxon>Actinomycetota</taxon>
        <taxon>Actinomycetes</taxon>
        <taxon>Micrococcales</taxon>
        <taxon>Promicromonosporaceae</taxon>
        <taxon>Cellulosimicrobium</taxon>
    </lineage>
</organism>
<feature type="domain" description="PKD" evidence="3">
    <location>
        <begin position="233"/>
        <end position="271"/>
    </location>
</feature>
<dbReference type="PROSITE" id="PS50093">
    <property type="entry name" value="PKD"/>
    <property type="match status" value="1"/>
</dbReference>